<gene>
    <name evidence="1" type="ORF">ABFO16_06000</name>
</gene>
<evidence type="ECO:0008006" key="3">
    <source>
        <dbReference type="Google" id="ProtNLM"/>
    </source>
</evidence>
<evidence type="ECO:0000313" key="2">
    <source>
        <dbReference type="Proteomes" id="UP001478133"/>
    </source>
</evidence>
<proteinExistence type="predicted"/>
<evidence type="ECO:0000313" key="1">
    <source>
        <dbReference type="EMBL" id="MEQ2565787.1"/>
    </source>
</evidence>
<organism evidence="1 2">
    <name type="scientific">Ruminococcoides intestinihominis</name>
    <dbReference type="NCBI Taxonomy" id="3133161"/>
    <lineage>
        <taxon>Bacteria</taxon>
        <taxon>Bacillati</taxon>
        <taxon>Bacillota</taxon>
        <taxon>Clostridia</taxon>
        <taxon>Eubacteriales</taxon>
        <taxon>Oscillospiraceae</taxon>
        <taxon>Ruminococcoides</taxon>
    </lineage>
</organism>
<sequence>MKAIKGNKSYTVNTESEANTYLAQGYDVYEDNGTLKEYGVGKTVPLEKFSAVEKENAKLKAELKKLKSSSKKE</sequence>
<keyword evidence="2" id="KW-1185">Reference proteome</keyword>
<comment type="caution">
    <text evidence="1">The sequence shown here is derived from an EMBL/GenBank/DDBJ whole genome shotgun (WGS) entry which is preliminary data.</text>
</comment>
<name>A0ABV1HVE3_9FIRM</name>
<dbReference type="EMBL" id="JBBMFI010000018">
    <property type="protein sequence ID" value="MEQ2565787.1"/>
    <property type="molecule type" value="Genomic_DNA"/>
</dbReference>
<protein>
    <recommendedName>
        <fullName evidence="3">Transposase</fullName>
    </recommendedName>
</protein>
<reference evidence="1 2" key="1">
    <citation type="submission" date="2024-03" db="EMBL/GenBank/DDBJ databases">
        <title>Human intestinal bacterial collection.</title>
        <authorList>
            <person name="Pauvert C."/>
            <person name="Hitch T.C.A."/>
            <person name="Clavel T."/>
        </authorList>
    </citation>
    <scope>NUCLEOTIDE SEQUENCE [LARGE SCALE GENOMIC DNA]</scope>
    <source>
        <strain evidence="1 2">CLA-AP-H18</strain>
    </source>
</reference>
<dbReference type="RefSeq" id="WP_367286348.1">
    <property type="nucleotide sequence ID" value="NZ_JBBMEY010000008.1"/>
</dbReference>
<accession>A0ABV1HVE3</accession>
<dbReference type="Proteomes" id="UP001478133">
    <property type="component" value="Unassembled WGS sequence"/>
</dbReference>